<dbReference type="Proteomes" id="UP000525336">
    <property type="component" value="Unassembled WGS sequence"/>
</dbReference>
<dbReference type="RefSeq" id="WP_171367481.1">
    <property type="nucleotide sequence ID" value="NZ_VTXW01000006.1"/>
</dbReference>
<gene>
    <name evidence="2" type="ORF">F0245_08795</name>
</gene>
<dbReference type="PROSITE" id="PS51257">
    <property type="entry name" value="PROKAR_LIPOPROTEIN"/>
    <property type="match status" value="1"/>
</dbReference>
<evidence type="ECO:0000313" key="3">
    <source>
        <dbReference type="Proteomes" id="UP000525336"/>
    </source>
</evidence>
<comment type="caution">
    <text evidence="2">The sequence shown here is derived from an EMBL/GenBank/DDBJ whole genome shotgun (WGS) entry which is preliminary data.</text>
</comment>
<dbReference type="EMBL" id="VTXW01000006">
    <property type="protein sequence ID" value="NOH33463.1"/>
    <property type="molecule type" value="Genomic_DNA"/>
</dbReference>
<proteinExistence type="predicted"/>
<accession>A0A7Y3YNP0</accession>
<keyword evidence="1" id="KW-0732">Signal</keyword>
<reference evidence="2 3" key="1">
    <citation type="submission" date="2019-09" db="EMBL/GenBank/DDBJ databases">
        <title>Draft genome sequencing and comparative genomics of hatchery-associated Vibrios.</title>
        <authorList>
            <person name="Kehlet-Delgado H."/>
            <person name="Mueller R.S."/>
        </authorList>
    </citation>
    <scope>NUCLEOTIDE SEQUENCE [LARGE SCALE GENOMIC DNA]</scope>
    <source>
        <strain evidence="2 3">00-90-10</strain>
    </source>
</reference>
<evidence type="ECO:0000256" key="1">
    <source>
        <dbReference type="SAM" id="SignalP"/>
    </source>
</evidence>
<evidence type="ECO:0000313" key="2">
    <source>
        <dbReference type="EMBL" id="NOH33463.1"/>
    </source>
</evidence>
<name>A0A7Y3YNP0_9VIBR</name>
<dbReference type="AlphaFoldDB" id="A0A7Y3YNP0"/>
<protein>
    <submittedName>
        <fullName evidence="2">Uncharacterized protein</fullName>
    </submittedName>
</protein>
<sequence length="72" mass="7106">MKKIIGLILLASLTACGGGGGGGNTSNNNSAASKTSSERSALKLSASQLKKLSTVEFSSGSITGFEAPSNSN</sequence>
<feature type="signal peptide" evidence="1">
    <location>
        <begin position="1"/>
        <end position="17"/>
    </location>
</feature>
<organism evidence="2 3">
    <name type="scientific">Vibrio chagasii</name>
    <dbReference type="NCBI Taxonomy" id="170679"/>
    <lineage>
        <taxon>Bacteria</taxon>
        <taxon>Pseudomonadati</taxon>
        <taxon>Pseudomonadota</taxon>
        <taxon>Gammaproteobacteria</taxon>
        <taxon>Vibrionales</taxon>
        <taxon>Vibrionaceae</taxon>
        <taxon>Vibrio</taxon>
    </lineage>
</organism>
<feature type="chain" id="PRO_5030569726" evidence="1">
    <location>
        <begin position="18"/>
        <end position="72"/>
    </location>
</feature>